<name>A0AAD1ZQ81_9LAMI</name>
<evidence type="ECO:0000256" key="2">
    <source>
        <dbReference type="ARBA" id="ARBA00023015"/>
    </source>
</evidence>
<keyword evidence="2" id="KW-0805">Transcription regulation</keyword>
<feature type="domain" description="BHLH" evidence="6">
    <location>
        <begin position="79"/>
        <end position="128"/>
    </location>
</feature>
<gene>
    <name evidence="7" type="ORF">FPE_LOCUS18715</name>
</gene>
<comment type="subcellular location">
    <subcellularLocation>
        <location evidence="1">Nucleus</location>
    </subcellularLocation>
</comment>
<evidence type="ECO:0000313" key="7">
    <source>
        <dbReference type="EMBL" id="CAI9771285.1"/>
    </source>
</evidence>
<dbReference type="GO" id="GO:0005634">
    <property type="term" value="C:nucleus"/>
    <property type="evidence" value="ECO:0007669"/>
    <property type="project" value="UniProtKB-SubCell"/>
</dbReference>
<dbReference type="InterPro" id="IPR011598">
    <property type="entry name" value="bHLH_dom"/>
</dbReference>
<evidence type="ECO:0000256" key="5">
    <source>
        <dbReference type="SAM" id="Coils"/>
    </source>
</evidence>
<evidence type="ECO:0000256" key="1">
    <source>
        <dbReference type="ARBA" id="ARBA00004123"/>
    </source>
</evidence>
<dbReference type="Proteomes" id="UP000834106">
    <property type="component" value="Chromosome 11"/>
</dbReference>
<keyword evidence="4" id="KW-0539">Nucleus</keyword>
<dbReference type="SUPFAM" id="SSF47459">
    <property type="entry name" value="HLH, helix-loop-helix DNA-binding domain"/>
    <property type="match status" value="1"/>
</dbReference>
<dbReference type="Gene3D" id="4.10.280.10">
    <property type="entry name" value="Helix-loop-helix DNA-binding domain"/>
    <property type="match status" value="1"/>
</dbReference>
<accession>A0AAD1ZQ81</accession>
<dbReference type="CDD" id="cd11393">
    <property type="entry name" value="bHLH_AtbHLH_like"/>
    <property type="match status" value="1"/>
</dbReference>
<keyword evidence="3" id="KW-0804">Transcription</keyword>
<dbReference type="InterPro" id="IPR036638">
    <property type="entry name" value="HLH_DNA-bd_sf"/>
</dbReference>
<feature type="coiled-coil region" evidence="5">
    <location>
        <begin position="118"/>
        <end position="152"/>
    </location>
</feature>
<reference evidence="7" key="1">
    <citation type="submission" date="2023-05" db="EMBL/GenBank/DDBJ databases">
        <authorList>
            <person name="Huff M."/>
        </authorList>
    </citation>
    <scope>NUCLEOTIDE SEQUENCE</scope>
</reference>
<dbReference type="GO" id="GO:0046983">
    <property type="term" value="F:protein dimerization activity"/>
    <property type="evidence" value="ECO:0007669"/>
    <property type="project" value="InterPro"/>
</dbReference>
<protein>
    <recommendedName>
        <fullName evidence="6">BHLH domain-containing protein</fullName>
    </recommendedName>
</protein>
<dbReference type="SMART" id="SM00353">
    <property type="entry name" value="HLH"/>
    <property type="match status" value="1"/>
</dbReference>
<dbReference type="InterPro" id="IPR044658">
    <property type="entry name" value="bHLH92/bHLH041-like"/>
</dbReference>
<dbReference type="EMBL" id="OU503046">
    <property type="protein sequence ID" value="CAI9771285.1"/>
    <property type="molecule type" value="Genomic_DNA"/>
</dbReference>
<dbReference type="PANTHER" id="PTHR46665">
    <property type="entry name" value="TRANSCRIPTION FACTOR BHLH041-RELATED-RELATED"/>
    <property type="match status" value="1"/>
</dbReference>
<proteinExistence type="predicted"/>
<dbReference type="Pfam" id="PF00010">
    <property type="entry name" value="HLH"/>
    <property type="match status" value="1"/>
</dbReference>
<evidence type="ECO:0000259" key="6">
    <source>
        <dbReference type="PROSITE" id="PS50888"/>
    </source>
</evidence>
<evidence type="ECO:0000256" key="4">
    <source>
        <dbReference type="ARBA" id="ARBA00023242"/>
    </source>
</evidence>
<dbReference type="PANTHER" id="PTHR46665:SF6">
    <property type="entry name" value="TRANSCRIPTION FACTOR BHLH92"/>
    <property type="match status" value="1"/>
</dbReference>
<evidence type="ECO:0000256" key="3">
    <source>
        <dbReference type="ARBA" id="ARBA00023163"/>
    </source>
</evidence>
<keyword evidence="8" id="KW-1185">Reference proteome</keyword>
<dbReference type="PROSITE" id="PS50888">
    <property type="entry name" value="BHLH"/>
    <property type="match status" value="1"/>
</dbReference>
<keyword evidence="5" id="KW-0175">Coiled coil</keyword>
<dbReference type="AlphaFoldDB" id="A0AAD1ZQ81"/>
<evidence type="ECO:0000313" key="8">
    <source>
        <dbReference type="Proteomes" id="UP000834106"/>
    </source>
</evidence>
<dbReference type="InterPro" id="IPR045239">
    <property type="entry name" value="bHLH95_bHLH"/>
</dbReference>
<organism evidence="7 8">
    <name type="scientific">Fraxinus pennsylvanica</name>
    <dbReference type="NCBI Taxonomy" id="56036"/>
    <lineage>
        <taxon>Eukaryota</taxon>
        <taxon>Viridiplantae</taxon>
        <taxon>Streptophyta</taxon>
        <taxon>Embryophyta</taxon>
        <taxon>Tracheophyta</taxon>
        <taxon>Spermatophyta</taxon>
        <taxon>Magnoliopsida</taxon>
        <taxon>eudicotyledons</taxon>
        <taxon>Gunneridae</taxon>
        <taxon>Pentapetalae</taxon>
        <taxon>asterids</taxon>
        <taxon>lamiids</taxon>
        <taxon>Lamiales</taxon>
        <taxon>Oleaceae</taxon>
        <taxon>Oleeae</taxon>
        <taxon>Fraxinus</taxon>
    </lineage>
</organism>
<sequence>MDEFFQLYNFDWDMEWPKEAVLVNTSAFVRYIKQPIGELAPRSHGNGLNHQNVNKRMIEFLKKTSTRMRVETTIETESTRSHKHAISERMRREKHKQSYLALHKLLPLGTKSDKNSILHMAAKNIEELQKNKEELERRNGELEMVLAGKVNEIKEEKALIKLKVANPASGIDSMLEVLRCLENTGSKVSSRCSHLRFWHHLAAAVSDSAPQSSSRVVEIALEFRHPKQDKKFHMEGVCRNSADIVQSMAETFQLRWKQTFHTPVRCERYDAIWREIKFADMAMSFKEDKIRKLLLWARKNLSREMDLFGGDMETLE</sequence>